<dbReference type="FunFam" id="3.20.20.140:FF:000039">
    <property type="entry name" value="Adenine deaminase"/>
    <property type="match status" value="1"/>
</dbReference>
<feature type="binding site" evidence="7">
    <location>
        <position position="320"/>
    </location>
    <ligand>
        <name>Zn(2+)</name>
        <dbReference type="ChEBI" id="CHEBI:29105"/>
        <note>catalytic</note>
    </ligand>
</feature>
<feature type="domain" description="Adenosine deaminase" evidence="8">
    <location>
        <begin position="125"/>
        <end position="456"/>
    </location>
</feature>
<dbReference type="Pfam" id="PF00962">
    <property type="entry name" value="A_deaminase"/>
    <property type="match status" value="1"/>
</dbReference>
<accession>A0A517LPJ5</accession>
<keyword evidence="2 7" id="KW-0479">Metal-binding</keyword>
<dbReference type="GO" id="GO:0000034">
    <property type="term" value="F:adenine deaminase activity"/>
    <property type="evidence" value="ECO:0007669"/>
    <property type="project" value="UniProtKB-UniRule"/>
</dbReference>
<keyword evidence="3 7" id="KW-0378">Hydrolase</keyword>
<dbReference type="SUPFAM" id="SSF51556">
    <property type="entry name" value="Metallo-dependent hydrolases"/>
    <property type="match status" value="1"/>
</dbReference>
<dbReference type="OrthoDB" id="272271at2759"/>
<proteinExistence type="inferred from homology"/>
<dbReference type="EC" id="3.5.4.2" evidence="7"/>
<dbReference type="InterPro" id="IPR032466">
    <property type="entry name" value="Metal_Hydrolase"/>
</dbReference>
<feature type="binding site" evidence="7">
    <location>
        <position position="402"/>
    </location>
    <ligand>
        <name>substrate</name>
    </ligand>
</feature>
<dbReference type="GO" id="GO:0006146">
    <property type="term" value="P:adenine catabolic process"/>
    <property type="evidence" value="ECO:0007669"/>
    <property type="project" value="UniProtKB-UniRule"/>
</dbReference>
<feature type="site" description="Important for catalytic activity" evidence="7">
    <location>
        <position position="344"/>
    </location>
</feature>
<dbReference type="GO" id="GO:0005634">
    <property type="term" value="C:nucleus"/>
    <property type="evidence" value="ECO:0007669"/>
    <property type="project" value="UniProtKB-SubCell"/>
</dbReference>
<keyword evidence="1 7" id="KW-0963">Cytoplasm</keyword>
<evidence type="ECO:0000256" key="5">
    <source>
        <dbReference type="ARBA" id="ARBA00023080"/>
    </source>
</evidence>
<comment type="similarity">
    <text evidence="7">Belongs to the metallo-dependent hydrolases superfamily. Adenosine and AMP deaminases family. Adenine deaminase type 2 subfamily.</text>
</comment>
<dbReference type="PROSITE" id="PS00485">
    <property type="entry name" value="A_DEAMINASE"/>
    <property type="match status" value="1"/>
</dbReference>
<dbReference type="PANTHER" id="PTHR43114">
    <property type="entry name" value="ADENINE DEAMINASE"/>
    <property type="match status" value="1"/>
</dbReference>
<dbReference type="GO" id="GO:0009117">
    <property type="term" value="P:nucleotide metabolic process"/>
    <property type="evidence" value="ECO:0007669"/>
    <property type="project" value="UniProtKB-KW"/>
</dbReference>
<dbReference type="HAMAP" id="MF_01962">
    <property type="entry name" value="Adenine_deaminase"/>
    <property type="match status" value="1"/>
</dbReference>
<dbReference type="InterPro" id="IPR001365">
    <property type="entry name" value="A_deaminase_dom"/>
</dbReference>
<comment type="cofactor">
    <cofactor evidence="7">
        <name>Zn(2+)</name>
        <dbReference type="ChEBI" id="CHEBI:29105"/>
    </cofactor>
    <text evidence="7">Binds 1 zinc ion per subunit.</text>
</comment>
<comment type="function">
    <text evidence="7">Catalyzes the hydrolytic deamination of adenine to hypoxanthine. Plays an important role in the purine salvage pathway and in nitrogen catabolism.</text>
</comment>
<protein>
    <recommendedName>
        <fullName evidence="7">Adenine deaminase</fullName>
        <shortName evidence="7">ADE</shortName>
        <ecNumber evidence="7">3.5.4.2</ecNumber>
    </recommendedName>
    <alternativeName>
        <fullName evidence="7">Adenine aminohydrolase</fullName>
        <shortName evidence="7">AAH</shortName>
    </alternativeName>
</protein>
<evidence type="ECO:0000313" key="9">
    <source>
        <dbReference type="EMBL" id="QDS77547.1"/>
    </source>
</evidence>
<comment type="catalytic activity">
    <reaction evidence="7">
        <text>adenine + H2O + H(+) = hypoxanthine + NH4(+)</text>
        <dbReference type="Rhea" id="RHEA:23688"/>
        <dbReference type="ChEBI" id="CHEBI:15377"/>
        <dbReference type="ChEBI" id="CHEBI:15378"/>
        <dbReference type="ChEBI" id="CHEBI:16708"/>
        <dbReference type="ChEBI" id="CHEBI:17368"/>
        <dbReference type="ChEBI" id="CHEBI:28938"/>
        <dbReference type="EC" id="3.5.4.2"/>
    </reaction>
</comment>
<evidence type="ECO:0000256" key="4">
    <source>
        <dbReference type="ARBA" id="ARBA00022833"/>
    </source>
</evidence>
<dbReference type="GO" id="GO:0008270">
    <property type="term" value="F:zinc ion binding"/>
    <property type="evidence" value="ECO:0007669"/>
    <property type="project" value="UniProtKB-UniRule"/>
</dbReference>
<comment type="subcellular location">
    <subcellularLocation>
        <location evidence="7">Cytoplasm</location>
    </subcellularLocation>
    <subcellularLocation>
        <location evidence="7">Nucleus</location>
    </subcellularLocation>
</comment>
<dbReference type="GO" id="GO:0043103">
    <property type="term" value="P:hypoxanthine salvage"/>
    <property type="evidence" value="ECO:0007669"/>
    <property type="project" value="UniProtKB-UniRule"/>
</dbReference>
<organism evidence="9 10">
    <name type="scientific">Venturia effusa</name>
    <dbReference type="NCBI Taxonomy" id="50376"/>
    <lineage>
        <taxon>Eukaryota</taxon>
        <taxon>Fungi</taxon>
        <taxon>Dikarya</taxon>
        <taxon>Ascomycota</taxon>
        <taxon>Pezizomycotina</taxon>
        <taxon>Dothideomycetes</taxon>
        <taxon>Pleosporomycetidae</taxon>
        <taxon>Venturiales</taxon>
        <taxon>Venturiaceae</taxon>
        <taxon>Venturia</taxon>
    </lineage>
</organism>
<dbReference type="InterPro" id="IPR006650">
    <property type="entry name" value="A/AMP_deam_AS"/>
</dbReference>
<dbReference type="InterPro" id="IPR028892">
    <property type="entry name" value="ADE"/>
</dbReference>
<keyword evidence="4 7" id="KW-0862">Zinc</keyword>
<reference evidence="9 10" key="1">
    <citation type="submission" date="2019-07" db="EMBL/GenBank/DDBJ databases">
        <title>Finished genome of Venturia effusa.</title>
        <authorList>
            <person name="Young C.A."/>
            <person name="Cox M.P."/>
            <person name="Ganley A.R.D."/>
            <person name="David W.J."/>
        </authorList>
    </citation>
    <scope>NUCLEOTIDE SEQUENCE [LARGE SCALE GENOMIC DNA]</scope>
    <source>
        <strain evidence="10">albino</strain>
    </source>
</reference>
<dbReference type="STRING" id="50376.A0A517LPJ5"/>
<feature type="binding site" evidence="7">
    <location>
        <position position="401"/>
    </location>
    <ligand>
        <name>Zn(2+)</name>
        <dbReference type="ChEBI" id="CHEBI:29105"/>
        <note>catalytic</note>
    </ligand>
</feature>
<dbReference type="NCBIfam" id="TIGR01430">
    <property type="entry name" value="aden_deam"/>
    <property type="match status" value="1"/>
</dbReference>
<keyword evidence="5 7" id="KW-0546">Nucleotide metabolism</keyword>
<evidence type="ECO:0000256" key="2">
    <source>
        <dbReference type="ARBA" id="ARBA00022723"/>
    </source>
</evidence>
<evidence type="ECO:0000256" key="6">
    <source>
        <dbReference type="ARBA" id="ARBA00023242"/>
    </source>
</evidence>
<name>A0A517LPJ5_9PEZI</name>
<dbReference type="PANTHER" id="PTHR43114:SF6">
    <property type="entry name" value="ADENINE DEAMINASE"/>
    <property type="match status" value="1"/>
</dbReference>
<keyword evidence="6 7" id="KW-0539">Nucleus</keyword>
<evidence type="ECO:0000256" key="1">
    <source>
        <dbReference type="ARBA" id="ARBA00022490"/>
    </source>
</evidence>
<feature type="binding site" evidence="7">
    <location>
        <position position="130"/>
    </location>
    <ligand>
        <name>Zn(2+)</name>
        <dbReference type="ChEBI" id="CHEBI:29105"/>
        <note>catalytic</note>
    </ligand>
</feature>
<dbReference type="GO" id="GO:0005829">
    <property type="term" value="C:cytosol"/>
    <property type="evidence" value="ECO:0007669"/>
    <property type="project" value="TreeGrafter"/>
</dbReference>
<dbReference type="InterPro" id="IPR006330">
    <property type="entry name" value="Ado/ade_deaminase"/>
</dbReference>
<gene>
    <name evidence="7" type="primary">AAH1</name>
    <name evidence="9" type="ORF">FKW77_001110</name>
</gene>
<feature type="active site" description="Proton donor" evidence="7">
    <location>
        <position position="323"/>
    </location>
</feature>
<evidence type="ECO:0000256" key="3">
    <source>
        <dbReference type="ARBA" id="ARBA00022801"/>
    </source>
</evidence>
<dbReference type="CDD" id="cd01320">
    <property type="entry name" value="ADA"/>
    <property type="match status" value="1"/>
</dbReference>
<dbReference type="Gene3D" id="3.20.20.140">
    <property type="entry name" value="Metal-dependent hydrolases"/>
    <property type="match status" value="1"/>
</dbReference>
<evidence type="ECO:0000259" key="8">
    <source>
        <dbReference type="Pfam" id="PF00962"/>
    </source>
</evidence>
<dbReference type="GO" id="GO:0009168">
    <property type="term" value="P:purine ribonucleoside monophosphate biosynthetic process"/>
    <property type="evidence" value="ECO:0007669"/>
    <property type="project" value="InterPro"/>
</dbReference>
<dbReference type="EMBL" id="CP042202">
    <property type="protein sequence ID" value="QDS77547.1"/>
    <property type="molecule type" value="Genomic_DNA"/>
</dbReference>
<evidence type="ECO:0000256" key="7">
    <source>
        <dbReference type="HAMAP-Rule" id="MF_03145"/>
    </source>
</evidence>
<feature type="binding site" evidence="7">
    <location>
        <position position="132"/>
    </location>
    <ligand>
        <name>Zn(2+)</name>
        <dbReference type="ChEBI" id="CHEBI:29105"/>
        <note>catalytic</note>
    </ligand>
</feature>
<dbReference type="AlphaFoldDB" id="A0A517LPJ5"/>
<evidence type="ECO:0000313" key="10">
    <source>
        <dbReference type="Proteomes" id="UP000316270"/>
    </source>
</evidence>
<sequence>MDSQRLRSRSKETFTTGYWIVAFLYSDQISAVAADNKLLAKKSAHMDESVWTHTRQWAWGFSLVTGLVLYSGTISDKADLQHNPDRDGSGKRGGKCSLVTDQFNVQQHPYPMCKTPLHPFLAALPKCEHHIHIEGSLEPSLLFSLAKQNDITLPADDAAFASTDALLDRYKRFTSLDDFLHYYYIGMSVLVEAADFEALAWEYFQKAANHGVHHAEVFFDPQAHVVRGIAYSTIMTGFAAARERARRELGISTLLICCFLRHLPVQQSLDLFDHPDVQTSYEDGSVVGIGLDSSELPFPPKWFQELFSKGEDKNLKLTSHAGEEGPVGYIEDALHVLGVHRIDHGLRLADDPILMKRIADEKILLSLCPLSNVLLRCVDRISEVPIRKYLDAGVKFSINSDDPAYFGGNYILDNYCAVHEEFDLSIAEWEKICRAGIEGSWCLQPRKDEMLDALQKLVGHWDGYIA</sequence>
<keyword evidence="10" id="KW-1185">Reference proteome</keyword>
<dbReference type="Proteomes" id="UP000316270">
    <property type="component" value="Chromosome 18"/>
</dbReference>